<evidence type="ECO:0000313" key="2">
    <source>
        <dbReference type="Proteomes" id="UP000185696"/>
    </source>
</evidence>
<proteinExistence type="predicted"/>
<protein>
    <recommendedName>
        <fullName evidence="3">Capsular polysaccharide biosynthesis protein</fullName>
    </recommendedName>
</protein>
<sequence length="297" mass="30112">MGRPVVAGTLAAVLTGGGVLATTELAGEQYEGRVSLVAGPVAGGGAAQYGEVVSFTLPALAELARSPSVLRTAAADTGGDAEVLANGVSVELVPASGLARLTVRVPSRELAGDAASAIARAMIKADLLAPAAALRVLDQRPDVIQVSPDRPFGLGLALTVAAAAGVAVGSLRHLRRTSALAAVRTALPDRPPVVILRADTDDLTERLARLCVVAARPPRVLAVAADVESTARALDNRLSRRLGGELTAPDGRHTPDPDPVLGEAVVAVTRGARRQDQLATVAALLPEPSVLIAVVLA</sequence>
<dbReference type="Proteomes" id="UP000185696">
    <property type="component" value="Unassembled WGS sequence"/>
</dbReference>
<dbReference type="EMBL" id="MSIF01000003">
    <property type="protein sequence ID" value="OLF12427.1"/>
    <property type="molecule type" value="Genomic_DNA"/>
</dbReference>
<comment type="caution">
    <text evidence="1">The sequence shown here is derived from an EMBL/GenBank/DDBJ whole genome shotgun (WGS) entry which is preliminary data.</text>
</comment>
<organism evidence="1 2">
    <name type="scientific">Actinophytocola xinjiangensis</name>
    <dbReference type="NCBI Taxonomy" id="485602"/>
    <lineage>
        <taxon>Bacteria</taxon>
        <taxon>Bacillati</taxon>
        <taxon>Actinomycetota</taxon>
        <taxon>Actinomycetes</taxon>
        <taxon>Pseudonocardiales</taxon>
        <taxon>Pseudonocardiaceae</taxon>
    </lineage>
</organism>
<name>A0A7Z1B0T1_9PSEU</name>
<evidence type="ECO:0008006" key="3">
    <source>
        <dbReference type="Google" id="ProtNLM"/>
    </source>
</evidence>
<accession>A0A7Z1B0T1</accession>
<keyword evidence="2" id="KW-1185">Reference proteome</keyword>
<reference evidence="1 2" key="1">
    <citation type="submission" date="2016-12" db="EMBL/GenBank/DDBJ databases">
        <title>The draft genome sequence of Actinophytocola xinjiangensis.</title>
        <authorList>
            <person name="Wang W."/>
            <person name="Yuan L."/>
        </authorList>
    </citation>
    <scope>NUCLEOTIDE SEQUENCE [LARGE SCALE GENOMIC DNA]</scope>
    <source>
        <strain evidence="1 2">CGMCC 4.4663</strain>
    </source>
</reference>
<gene>
    <name evidence="1" type="ORF">BLA60_10020</name>
</gene>
<dbReference type="AlphaFoldDB" id="A0A7Z1B0T1"/>
<evidence type="ECO:0000313" key="1">
    <source>
        <dbReference type="EMBL" id="OLF12427.1"/>
    </source>
</evidence>